<comment type="caution">
    <text evidence="2">The sequence shown here is derived from an EMBL/GenBank/DDBJ whole genome shotgun (WGS) entry which is preliminary data.</text>
</comment>
<gene>
    <name evidence="2" type="ORF">DDE23_21325</name>
</gene>
<dbReference type="InterPro" id="IPR016040">
    <property type="entry name" value="NAD(P)-bd_dom"/>
</dbReference>
<accession>A0A2T7ULK3</accession>
<evidence type="ECO:0000313" key="3">
    <source>
        <dbReference type="Proteomes" id="UP000244810"/>
    </source>
</evidence>
<dbReference type="Pfam" id="PF13460">
    <property type="entry name" value="NAD_binding_10"/>
    <property type="match status" value="1"/>
</dbReference>
<protein>
    <recommendedName>
        <fullName evidence="1">NAD(P)-binding domain-containing protein</fullName>
    </recommendedName>
</protein>
<dbReference type="Proteomes" id="UP000244810">
    <property type="component" value="Unassembled WGS sequence"/>
</dbReference>
<reference evidence="2 3" key="1">
    <citation type="journal article" date="2011" name="Syst. Appl. Microbiol.">
        <title>Defluviimonas denitrificans gen. nov., sp. nov., and Pararhodobacter aggregans gen. nov., sp. nov., non-phototrophic Rhodobacteraceae from the biofilter of a marine aquaculture.</title>
        <authorList>
            <person name="Foesel B.U."/>
            <person name="Drake H.L."/>
            <person name="Schramm A."/>
        </authorList>
    </citation>
    <scope>NUCLEOTIDE SEQUENCE [LARGE SCALE GENOMIC DNA]</scope>
    <source>
        <strain evidence="2 3">D1-19</strain>
    </source>
</reference>
<keyword evidence="3" id="KW-1185">Reference proteome</keyword>
<dbReference type="EMBL" id="QDDR01000014">
    <property type="protein sequence ID" value="PVE45565.1"/>
    <property type="molecule type" value="Genomic_DNA"/>
</dbReference>
<organism evidence="2 3">
    <name type="scientific">Pararhodobacter aggregans</name>
    <dbReference type="NCBI Taxonomy" id="404875"/>
    <lineage>
        <taxon>Bacteria</taxon>
        <taxon>Pseudomonadati</taxon>
        <taxon>Pseudomonadota</taxon>
        <taxon>Alphaproteobacteria</taxon>
        <taxon>Rhodobacterales</taxon>
        <taxon>Paracoccaceae</taxon>
        <taxon>Pararhodobacter</taxon>
    </lineage>
</organism>
<proteinExistence type="predicted"/>
<dbReference type="PANTHER" id="PTHR14097:SF7">
    <property type="entry name" value="OXIDOREDUCTASE HTATIP2"/>
    <property type="match status" value="1"/>
</dbReference>
<dbReference type="PANTHER" id="PTHR14097">
    <property type="entry name" value="OXIDOREDUCTASE HTATIP2"/>
    <property type="match status" value="1"/>
</dbReference>
<dbReference type="InterPro" id="IPR036291">
    <property type="entry name" value="NAD(P)-bd_dom_sf"/>
</dbReference>
<dbReference type="SUPFAM" id="SSF51735">
    <property type="entry name" value="NAD(P)-binding Rossmann-fold domains"/>
    <property type="match status" value="1"/>
</dbReference>
<dbReference type="Gene3D" id="3.40.50.720">
    <property type="entry name" value="NAD(P)-binding Rossmann-like Domain"/>
    <property type="match status" value="1"/>
</dbReference>
<dbReference type="AlphaFoldDB" id="A0A2T7ULK3"/>
<name>A0A2T7ULK3_9RHOB</name>
<evidence type="ECO:0000259" key="1">
    <source>
        <dbReference type="Pfam" id="PF13460"/>
    </source>
</evidence>
<feature type="domain" description="NAD(P)-binding" evidence="1">
    <location>
        <begin position="12"/>
        <end position="122"/>
    </location>
</feature>
<sequence>MEGPMVDVVMLGASGAVGGEALKALAGMPQVGRITLLNRREIALPGPKAVQHVIDPGDPASYRAHLAGHDVAICTLGVGEPSKTARDVFIRVDHDMPLTFAQACRAAGIGHFSLLSAVGVSAGSRFLYVRTKGQLEDGLRALGFARLALFHPSMILTPENRYGPTQAVMLALWPWLTPLLAGPLRKYRGVRVEDLGRAMAVEAVRGGTGEAVLEWDTFQTLT</sequence>
<evidence type="ECO:0000313" key="2">
    <source>
        <dbReference type="EMBL" id="PVE45565.1"/>
    </source>
</evidence>